<feature type="signal peptide" evidence="2">
    <location>
        <begin position="1"/>
        <end position="28"/>
    </location>
</feature>
<name>A0ABT4A1U1_9BACT</name>
<evidence type="ECO:0000313" key="4">
    <source>
        <dbReference type="Proteomes" id="UP001207654"/>
    </source>
</evidence>
<comment type="caution">
    <text evidence="3">The sequence shown here is derived from an EMBL/GenBank/DDBJ whole genome shotgun (WGS) entry which is preliminary data.</text>
</comment>
<evidence type="ECO:0000313" key="3">
    <source>
        <dbReference type="EMBL" id="MCY1075605.1"/>
    </source>
</evidence>
<reference evidence="3 4" key="1">
    <citation type="submission" date="2022-11" db="EMBL/GenBank/DDBJ databases">
        <title>Minimal conservation of predation-associated metabolite biosynthetic gene clusters underscores biosynthetic potential of Myxococcota including descriptions for ten novel species: Archangium lansinium sp. nov., Myxococcus landrumus sp. nov., Nannocystis bai.</title>
        <authorList>
            <person name="Ahearne A."/>
            <person name="Stevens C."/>
            <person name="Phillips K."/>
        </authorList>
    </citation>
    <scope>NUCLEOTIDE SEQUENCE [LARGE SCALE GENOMIC DNA]</scope>
    <source>
        <strain evidence="3 4">MIWBW</strain>
    </source>
</reference>
<feature type="compositionally biased region" description="Pro residues" evidence="1">
    <location>
        <begin position="40"/>
        <end position="50"/>
    </location>
</feature>
<accession>A0ABT4A1U1</accession>
<protein>
    <submittedName>
        <fullName evidence="3">Uncharacterized protein</fullName>
    </submittedName>
</protein>
<keyword evidence="2" id="KW-0732">Signal</keyword>
<gene>
    <name evidence="3" type="ORF">OV287_14060</name>
</gene>
<proteinExistence type="predicted"/>
<evidence type="ECO:0000256" key="1">
    <source>
        <dbReference type="SAM" id="MobiDB-lite"/>
    </source>
</evidence>
<evidence type="ECO:0000256" key="2">
    <source>
        <dbReference type="SAM" id="SignalP"/>
    </source>
</evidence>
<sequence length="110" mass="10690">MALNLKKRLVVTGVVLGASLFTLAIANAQIDPNTGAPVTPGIPPSPPGLSPSPGTTPTTPPPLYAGDDGGTGGSGMIPTYPSPFDSADSGIGGGGLMPSPILGELDAGLR</sequence>
<feature type="chain" id="PRO_5045570205" evidence="2">
    <location>
        <begin position="29"/>
        <end position="110"/>
    </location>
</feature>
<organism evidence="3 4">
    <name type="scientific">Archangium lansingense</name>
    <dbReference type="NCBI Taxonomy" id="2995310"/>
    <lineage>
        <taxon>Bacteria</taxon>
        <taxon>Pseudomonadati</taxon>
        <taxon>Myxococcota</taxon>
        <taxon>Myxococcia</taxon>
        <taxon>Myxococcales</taxon>
        <taxon>Cystobacterineae</taxon>
        <taxon>Archangiaceae</taxon>
        <taxon>Archangium</taxon>
    </lineage>
</organism>
<keyword evidence="4" id="KW-1185">Reference proteome</keyword>
<dbReference type="Proteomes" id="UP001207654">
    <property type="component" value="Unassembled WGS sequence"/>
</dbReference>
<feature type="region of interest" description="Disordered" evidence="1">
    <location>
        <begin position="32"/>
        <end position="110"/>
    </location>
</feature>
<dbReference type="EMBL" id="JAPNKA010000001">
    <property type="protein sequence ID" value="MCY1075605.1"/>
    <property type="molecule type" value="Genomic_DNA"/>
</dbReference>
<dbReference type="RefSeq" id="WP_267534530.1">
    <property type="nucleotide sequence ID" value="NZ_JAPNKA010000001.1"/>
</dbReference>